<gene>
    <name evidence="1" type="ORF">IHE45_04G101900</name>
</gene>
<reference evidence="2" key="1">
    <citation type="journal article" date="2022" name="Nat. Commun.">
        <title>Chromosome evolution and the genetic basis of agronomically important traits in greater yam.</title>
        <authorList>
            <person name="Bredeson J.V."/>
            <person name="Lyons J.B."/>
            <person name="Oniyinde I.O."/>
            <person name="Okereke N.R."/>
            <person name="Kolade O."/>
            <person name="Nnabue I."/>
            <person name="Nwadili C.O."/>
            <person name="Hribova E."/>
            <person name="Parker M."/>
            <person name="Nwogha J."/>
            <person name="Shu S."/>
            <person name="Carlson J."/>
            <person name="Kariba R."/>
            <person name="Muthemba S."/>
            <person name="Knop K."/>
            <person name="Barton G.J."/>
            <person name="Sherwood A.V."/>
            <person name="Lopez-Montes A."/>
            <person name="Asiedu R."/>
            <person name="Jamnadass R."/>
            <person name="Muchugi A."/>
            <person name="Goodstein D."/>
            <person name="Egesi C.N."/>
            <person name="Featherston J."/>
            <person name="Asfaw A."/>
            <person name="Simpson G.G."/>
            <person name="Dolezel J."/>
            <person name="Hendre P.S."/>
            <person name="Van Deynze A."/>
            <person name="Kumar P.L."/>
            <person name="Obidiegwu J.E."/>
            <person name="Bhattacharjee R."/>
            <person name="Rokhsar D.S."/>
        </authorList>
    </citation>
    <scope>NUCLEOTIDE SEQUENCE [LARGE SCALE GENOMIC DNA]</scope>
    <source>
        <strain evidence="2">cv. TDa95/00328</strain>
    </source>
</reference>
<accession>A0ACB7WEM2</accession>
<keyword evidence="1" id="KW-0808">Transferase</keyword>
<name>A0ACB7WEM2_DIOAL</name>
<comment type="caution">
    <text evidence="1">The sequence shown here is derived from an EMBL/GenBank/DDBJ whole genome shotgun (WGS) entry which is preliminary data.</text>
</comment>
<dbReference type="EC" id="2.3.1.48" evidence="1"/>
<organism evidence="1 2">
    <name type="scientific">Dioscorea alata</name>
    <name type="common">Purple yam</name>
    <dbReference type="NCBI Taxonomy" id="55571"/>
    <lineage>
        <taxon>Eukaryota</taxon>
        <taxon>Viridiplantae</taxon>
        <taxon>Streptophyta</taxon>
        <taxon>Embryophyta</taxon>
        <taxon>Tracheophyta</taxon>
        <taxon>Spermatophyta</taxon>
        <taxon>Magnoliopsida</taxon>
        <taxon>Liliopsida</taxon>
        <taxon>Dioscoreales</taxon>
        <taxon>Dioscoreaceae</taxon>
        <taxon>Dioscorea</taxon>
    </lineage>
</organism>
<evidence type="ECO:0000313" key="2">
    <source>
        <dbReference type="Proteomes" id="UP000827976"/>
    </source>
</evidence>
<keyword evidence="2" id="KW-1185">Reference proteome</keyword>
<proteinExistence type="predicted"/>
<dbReference type="Proteomes" id="UP000827976">
    <property type="component" value="Chromosome 4"/>
</dbReference>
<dbReference type="EMBL" id="CM037014">
    <property type="protein sequence ID" value="KAH7686383.1"/>
    <property type="molecule type" value="Genomic_DNA"/>
</dbReference>
<evidence type="ECO:0000313" key="1">
    <source>
        <dbReference type="EMBL" id="KAH7686383.1"/>
    </source>
</evidence>
<keyword evidence="1" id="KW-0012">Acyltransferase</keyword>
<sequence>MALKHKGGEPVPDAKKRKRVGFTKIDPGIEANECIKVFLVKNQDEVGDRSSFCIDPVDLNQFFGEDGKIYGYKGLKIDIWLSIVSFHGYAEITFESASDGGKGITDLKTALQNIFGESLIEKTDFLESFSRESQCIRTVLSDGAVVRSVPLMGDETSETHVDAEVSAVEVIRMNLLSMPVGLLYSRLIPLVLLLVEGGSPIDIADPRWEIYFVVKKTREKSGDYSIKLLGFAAVYQFYHYPDSTRLRISQILVLPQYQGKGYGRLLLESVNFVAVSENVYDVTFEEPSEYLQHLRTCIDTLHLLSFEPLKLAINSAISSLKEGNPSKKTSKLLSGPPPRMTEIVRQKLKINKKQFLRCWEVLIYVNLDPKDKKCMDNFKTSVSDRVRSDILDKDSENNGKRLIEVPNDYGHDMTFVVFQSNADEEVDDQNGSLASDQSRTQEEQLNQLVDKQMKDIIEIAKKVSSFDNKQ</sequence>
<protein>
    <submittedName>
        <fullName evidence="1">Histone acetyltransferase protein</fullName>
        <ecNumber evidence="1">2.3.1.48</ecNumber>
    </submittedName>
</protein>